<dbReference type="EMBL" id="BEGY01000171">
    <property type="protein sequence ID" value="GAX85479.1"/>
    <property type="molecule type" value="Genomic_DNA"/>
</dbReference>
<protein>
    <submittedName>
        <fullName evidence="1">Uncharacterized protein</fullName>
    </submittedName>
</protein>
<reference evidence="1 2" key="1">
    <citation type="submission" date="2017-08" db="EMBL/GenBank/DDBJ databases">
        <title>Acidophilic green algal genome provides insights into adaptation to an acidic environment.</title>
        <authorList>
            <person name="Hirooka S."/>
            <person name="Hirose Y."/>
            <person name="Kanesaki Y."/>
            <person name="Higuchi S."/>
            <person name="Fujiwara T."/>
            <person name="Onuma R."/>
            <person name="Era A."/>
            <person name="Ohbayashi R."/>
            <person name="Uzuka A."/>
            <person name="Nozaki H."/>
            <person name="Yoshikawa H."/>
            <person name="Miyagishima S.Y."/>
        </authorList>
    </citation>
    <scope>NUCLEOTIDE SEQUENCE [LARGE SCALE GENOMIC DNA]</scope>
    <source>
        <strain evidence="1 2">NIES-2499</strain>
    </source>
</reference>
<evidence type="ECO:0000313" key="2">
    <source>
        <dbReference type="Proteomes" id="UP000232323"/>
    </source>
</evidence>
<dbReference type="AlphaFoldDB" id="A0A250XR96"/>
<evidence type="ECO:0000313" key="1">
    <source>
        <dbReference type="EMBL" id="GAX85479.1"/>
    </source>
</evidence>
<name>A0A250XR96_9CHLO</name>
<accession>A0A250XR96</accession>
<organism evidence="1 2">
    <name type="scientific">Chlamydomonas eustigma</name>
    <dbReference type="NCBI Taxonomy" id="1157962"/>
    <lineage>
        <taxon>Eukaryota</taxon>
        <taxon>Viridiplantae</taxon>
        <taxon>Chlorophyta</taxon>
        <taxon>core chlorophytes</taxon>
        <taxon>Chlorophyceae</taxon>
        <taxon>CS clade</taxon>
        <taxon>Chlamydomonadales</taxon>
        <taxon>Chlamydomonadaceae</taxon>
        <taxon>Chlamydomonas</taxon>
    </lineage>
</organism>
<dbReference type="Proteomes" id="UP000232323">
    <property type="component" value="Unassembled WGS sequence"/>
</dbReference>
<sequence>MESSSLTLSQEQLEISDAYGSEFLSLDALVNYNVFRYDAGGQSVITSSYIIPALPLERDLYRGIYILTSTLHGLAKQFAISGVPIVLNVRFGLCNPVDAVILIDATSGLKPARNGRYPMCNLLRLQAVPLDATKQSREIWQFYSETEGDGHEDLATLGEVERKERSVNCKW</sequence>
<keyword evidence="2" id="KW-1185">Reference proteome</keyword>
<comment type="caution">
    <text evidence="1">The sequence shown here is derived from an EMBL/GenBank/DDBJ whole genome shotgun (WGS) entry which is preliminary data.</text>
</comment>
<gene>
    <name evidence="1" type="ORF">CEUSTIGMA_g12895.t1</name>
</gene>
<proteinExistence type="predicted"/>